<protein>
    <submittedName>
        <fullName evidence="2">Uncharacterized protein</fullName>
    </submittedName>
</protein>
<dbReference type="Proteomes" id="UP001231924">
    <property type="component" value="Unassembled WGS sequence"/>
</dbReference>
<reference evidence="2 3" key="1">
    <citation type="submission" date="2023-06" db="EMBL/GenBank/DDBJ databases">
        <title>Actinomycetospora Odt1-22.</title>
        <authorList>
            <person name="Supong K."/>
        </authorList>
    </citation>
    <scope>NUCLEOTIDE SEQUENCE [LARGE SCALE GENOMIC DNA]</scope>
    <source>
        <strain evidence="2 3">Odt1-22</strain>
    </source>
</reference>
<sequence length="139" mass="15079">MTTLHRVHAPLLPPAPCRGPGSGRRPGRRHPPVRPAPHSWPGAPAHRAGELERFTRYDTPGDAPPLTAHQVRLALTAARTVYAAYDHLTVAVGVDAVPAPSFVRRQASWAATRAVFGDDAPAHSRYRMHRAMTRAGLLP</sequence>
<dbReference type="EMBL" id="JASVWF010000011">
    <property type="protein sequence ID" value="MDL5160506.1"/>
    <property type="molecule type" value="Genomic_DNA"/>
</dbReference>
<organism evidence="2 3">
    <name type="scientific">Actinomycetospora termitidis</name>
    <dbReference type="NCBI Taxonomy" id="3053470"/>
    <lineage>
        <taxon>Bacteria</taxon>
        <taxon>Bacillati</taxon>
        <taxon>Actinomycetota</taxon>
        <taxon>Actinomycetes</taxon>
        <taxon>Pseudonocardiales</taxon>
        <taxon>Pseudonocardiaceae</taxon>
        <taxon>Actinomycetospora</taxon>
    </lineage>
</organism>
<evidence type="ECO:0000256" key="1">
    <source>
        <dbReference type="SAM" id="MobiDB-lite"/>
    </source>
</evidence>
<keyword evidence="3" id="KW-1185">Reference proteome</keyword>
<feature type="compositionally biased region" description="Basic and acidic residues" evidence="1">
    <location>
        <begin position="47"/>
        <end position="56"/>
    </location>
</feature>
<evidence type="ECO:0000313" key="3">
    <source>
        <dbReference type="Proteomes" id="UP001231924"/>
    </source>
</evidence>
<comment type="caution">
    <text evidence="2">The sequence shown here is derived from an EMBL/GenBank/DDBJ whole genome shotgun (WGS) entry which is preliminary data.</text>
</comment>
<name>A0ABT7MIK2_9PSEU</name>
<proteinExistence type="predicted"/>
<gene>
    <name evidence="2" type="ORF">QRT03_31380</name>
</gene>
<dbReference type="RefSeq" id="WP_286057109.1">
    <property type="nucleotide sequence ID" value="NZ_JASVWF010000011.1"/>
</dbReference>
<feature type="region of interest" description="Disordered" evidence="1">
    <location>
        <begin position="1"/>
        <end position="63"/>
    </location>
</feature>
<evidence type="ECO:0000313" key="2">
    <source>
        <dbReference type="EMBL" id="MDL5160506.1"/>
    </source>
</evidence>
<accession>A0ABT7MIK2</accession>